<protein>
    <submittedName>
        <fullName evidence="2">Uncharacterized protein</fullName>
    </submittedName>
</protein>
<dbReference type="OrthoDB" id="1896086at2759"/>
<dbReference type="Proteomes" id="UP000481858">
    <property type="component" value="Unassembled WGS sequence"/>
</dbReference>
<feature type="signal peptide" evidence="1">
    <location>
        <begin position="1"/>
        <end position="24"/>
    </location>
</feature>
<proteinExistence type="predicted"/>
<keyword evidence="3" id="KW-1185">Reference proteome</keyword>
<dbReference type="EMBL" id="WUBL01000044">
    <property type="protein sequence ID" value="KAF2968912.1"/>
    <property type="molecule type" value="Genomic_DNA"/>
</dbReference>
<evidence type="ECO:0000256" key="1">
    <source>
        <dbReference type="SAM" id="SignalP"/>
    </source>
</evidence>
<dbReference type="AlphaFoldDB" id="A0A7C8MMM0"/>
<evidence type="ECO:0000313" key="2">
    <source>
        <dbReference type="EMBL" id="KAF2968912.1"/>
    </source>
</evidence>
<evidence type="ECO:0000313" key="3">
    <source>
        <dbReference type="Proteomes" id="UP000481858"/>
    </source>
</evidence>
<keyword evidence="1" id="KW-0732">Signal</keyword>
<comment type="caution">
    <text evidence="2">The sequence shown here is derived from an EMBL/GenBank/DDBJ whole genome shotgun (WGS) entry which is preliminary data.</text>
</comment>
<name>A0A7C8MMM0_9PEZI</name>
<reference evidence="2 3" key="1">
    <citation type="submission" date="2019-12" db="EMBL/GenBank/DDBJ databases">
        <title>Draft genome sequence of the ascomycete Xylaria multiplex DSM 110363.</title>
        <authorList>
            <person name="Buettner E."/>
            <person name="Kellner H."/>
        </authorList>
    </citation>
    <scope>NUCLEOTIDE SEQUENCE [LARGE SCALE GENOMIC DNA]</scope>
    <source>
        <strain evidence="2 3">DSM 110363</strain>
    </source>
</reference>
<feature type="chain" id="PRO_5028876339" evidence="1">
    <location>
        <begin position="25"/>
        <end position="446"/>
    </location>
</feature>
<accession>A0A7C8MMM0</accession>
<gene>
    <name evidence="2" type="ORF">GQX73_g4700</name>
</gene>
<dbReference type="InParanoid" id="A0A7C8MMM0"/>
<sequence>MRSLLKAICLIITTIPCVAPATAAVSVHPVFAASEQVVINEPPYDPPGLGIELEVTTLTYRSPGKNWQDLTATERESLKGKPLIPENFPPVPPTKKWKLTGEISPANLMTEMIVDGRQHRVGDDDTYTIGREIIDYVDKWYAFCKSTKCQATIEGNPAGANPWEVTFWKRYVDAIFQAQVTTAMPMEGVLQVLQDSKAQNQDNALINVGQDYNSKIVIVKPGSFESFPRIRHEDINAEFLGFFSLLASYCVAASEGDPNHGPKRGLNIMPRTNFLTMYKTFAKKKLKEQLAAGVSLYDIVRVVAALDDRKWDIRNRKFKWKPQDLGKPVDEHWPGKEDDIRSGELSVEKFLNTLEPLPTASTPPLDLLMLMDKMVRHGQIGGLGDRMEGVYGNNRKPAPILEFRDLPNVCKDGVALRMKAYNQQVVDLHGKATTLDREEAGELSEL</sequence>
<organism evidence="2 3">
    <name type="scientific">Xylaria multiplex</name>
    <dbReference type="NCBI Taxonomy" id="323545"/>
    <lineage>
        <taxon>Eukaryota</taxon>
        <taxon>Fungi</taxon>
        <taxon>Dikarya</taxon>
        <taxon>Ascomycota</taxon>
        <taxon>Pezizomycotina</taxon>
        <taxon>Sordariomycetes</taxon>
        <taxon>Xylariomycetidae</taxon>
        <taxon>Xylariales</taxon>
        <taxon>Xylariaceae</taxon>
        <taxon>Xylaria</taxon>
    </lineage>
</organism>